<evidence type="ECO:0000259" key="13">
    <source>
        <dbReference type="PROSITE" id="PS50011"/>
    </source>
</evidence>
<evidence type="ECO:0000313" key="15">
    <source>
        <dbReference type="Proteomes" id="UP000230233"/>
    </source>
</evidence>
<evidence type="ECO:0000256" key="8">
    <source>
        <dbReference type="ARBA" id="ARBA00023180"/>
    </source>
</evidence>
<dbReference type="OrthoDB" id="3256376at2759"/>
<keyword evidence="10" id="KW-0547">Nucleotide-binding</keyword>
<dbReference type="SUPFAM" id="SSF56112">
    <property type="entry name" value="Protein kinase-like (PK-like)"/>
    <property type="match status" value="1"/>
</dbReference>
<feature type="signal peptide" evidence="12">
    <location>
        <begin position="1"/>
        <end position="20"/>
    </location>
</feature>
<dbReference type="InterPro" id="IPR032675">
    <property type="entry name" value="LRR_dom_sf"/>
</dbReference>
<dbReference type="Proteomes" id="UP000230233">
    <property type="component" value="Chromosome X"/>
</dbReference>
<keyword evidence="2 11" id="KW-0812">Transmembrane</keyword>
<evidence type="ECO:0000313" key="14">
    <source>
        <dbReference type="EMBL" id="PIC19773.1"/>
    </source>
</evidence>
<proteinExistence type="predicted"/>
<keyword evidence="3 12" id="KW-0732">Signal</keyword>
<feature type="transmembrane region" description="Helical" evidence="11">
    <location>
        <begin position="381"/>
        <end position="400"/>
    </location>
</feature>
<protein>
    <recommendedName>
        <fullName evidence="13">Protein kinase domain-containing protein</fullName>
    </recommendedName>
</protein>
<evidence type="ECO:0000256" key="6">
    <source>
        <dbReference type="ARBA" id="ARBA00023136"/>
    </source>
</evidence>
<dbReference type="GO" id="GO:0051897">
    <property type="term" value="P:positive regulation of phosphatidylinositol 3-kinase/protein kinase B signal transduction"/>
    <property type="evidence" value="ECO:0007669"/>
    <property type="project" value="TreeGrafter"/>
</dbReference>
<dbReference type="Gene3D" id="3.80.10.10">
    <property type="entry name" value="Ribonuclease Inhibitor"/>
    <property type="match status" value="1"/>
</dbReference>
<keyword evidence="8" id="KW-0325">Glycoprotein</keyword>
<reference evidence="15" key="1">
    <citation type="submission" date="2017-10" db="EMBL/GenBank/DDBJ databases">
        <title>Rapid genome shrinkage in a self-fertile nematode reveals novel sperm competition proteins.</title>
        <authorList>
            <person name="Yin D."/>
            <person name="Schwarz E.M."/>
            <person name="Thomas C.G."/>
            <person name="Felde R.L."/>
            <person name="Korf I.F."/>
            <person name="Cutter A.D."/>
            <person name="Schartner C.M."/>
            <person name="Ralston E.J."/>
            <person name="Meyer B.J."/>
            <person name="Haag E.S."/>
        </authorList>
    </citation>
    <scope>NUCLEOTIDE SEQUENCE [LARGE SCALE GENOMIC DNA]</scope>
    <source>
        <strain evidence="15">JU1422</strain>
    </source>
</reference>
<dbReference type="GO" id="GO:0004714">
    <property type="term" value="F:transmembrane receptor protein tyrosine kinase activity"/>
    <property type="evidence" value="ECO:0007669"/>
    <property type="project" value="UniProtKB-EC"/>
</dbReference>
<dbReference type="FunFam" id="3.80.10.10:FF:001354">
    <property type="entry name" value="TRK (Vertebrate neurotrophin receptor tyrosine kinase) homolog"/>
    <property type="match status" value="1"/>
</dbReference>
<dbReference type="Gene3D" id="1.10.510.10">
    <property type="entry name" value="Transferase(Phosphotransferase) domain 1"/>
    <property type="match status" value="1"/>
</dbReference>
<dbReference type="InterPro" id="IPR008266">
    <property type="entry name" value="Tyr_kinase_AS"/>
</dbReference>
<dbReference type="InterPro" id="IPR050122">
    <property type="entry name" value="RTK"/>
</dbReference>
<comment type="caution">
    <text evidence="14">The sequence shown here is derived from an EMBL/GenBank/DDBJ whole genome shotgun (WGS) entry which is preliminary data.</text>
</comment>
<gene>
    <name evidence="14" type="primary">Cni-trk-1</name>
    <name evidence="14" type="synonym">Cnig_chr_X.g25193</name>
    <name evidence="14" type="ORF">B9Z55_025193</name>
</gene>
<dbReference type="InterPro" id="IPR000719">
    <property type="entry name" value="Prot_kinase_dom"/>
</dbReference>
<dbReference type="SMART" id="SM00219">
    <property type="entry name" value="TyrKc"/>
    <property type="match status" value="1"/>
</dbReference>
<dbReference type="InterPro" id="IPR001245">
    <property type="entry name" value="Ser-Thr/Tyr_kinase_cat_dom"/>
</dbReference>
<keyword evidence="15" id="KW-1185">Reference proteome</keyword>
<dbReference type="InterPro" id="IPR011009">
    <property type="entry name" value="Kinase-like_dom_sf"/>
</dbReference>
<dbReference type="CDD" id="cd00192">
    <property type="entry name" value="PTKc"/>
    <property type="match status" value="1"/>
</dbReference>
<evidence type="ECO:0000256" key="11">
    <source>
        <dbReference type="SAM" id="Phobius"/>
    </source>
</evidence>
<keyword evidence="7" id="KW-0675">Receptor</keyword>
<evidence type="ECO:0000256" key="9">
    <source>
        <dbReference type="ARBA" id="ARBA00051243"/>
    </source>
</evidence>
<evidence type="ECO:0000256" key="7">
    <source>
        <dbReference type="ARBA" id="ARBA00023170"/>
    </source>
</evidence>
<dbReference type="PRINTS" id="PR00109">
    <property type="entry name" value="TYRKINASE"/>
</dbReference>
<dbReference type="GO" id="GO:0007169">
    <property type="term" value="P:cell surface receptor protein tyrosine kinase signaling pathway"/>
    <property type="evidence" value="ECO:0007669"/>
    <property type="project" value="TreeGrafter"/>
</dbReference>
<evidence type="ECO:0000256" key="5">
    <source>
        <dbReference type="ARBA" id="ARBA00022989"/>
    </source>
</evidence>
<feature type="binding site" evidence="10">
    <location>
        <position position="493"/>
    </location>
    <ligand>
        <name>ATP</name>
        <dbReference type="ChEBI" id="CHEBI:30616"/>
    </ligand>
</feature>
<dbReference type="PROSITE" id="PS50011">
    <property type="entry name" value="PROTEIN_KINASE_DOM"/>
    <property type="match status" value="1"/>
</dbReference>
<dbReference type="Pfam" id="PF07714">
    <property type="entry name" value="PK_Tyr_Ser-Thr"/>
    <property type="match status" value="1"/>
</dbReference>
<keyword evidence="6 11" id="KW-0472">Membrane</keyword>
<dbReference type="AlphaFoldDB" id="A0A2G5SXW7"/>
<dbReference type="PANTHER" id="PTHR24416:SF349">
    <property type="entry name" value="TYROSINE-PROTEIN KINASE RYK"/>
    <property type="match status" value="1"/>
</dbReference>
<dbReference type="InterPro" id="IPR020635">
    <property type="entry name" value="Tyr_kinase_cat_dom"/>
</dbReference>
<dbReference type="GO" id="GO:0043235">
    <property type="term" value="C:receptor complex"/>
    <property type="evidence" value="ECO:0007669"/>
    <property type="project" value="TreeGrafter"/>
</dbReference>
<dbReference type="InterPro" id="IPR017441">
    <property type="entry name" value="Protein_kinase_ATP_BS"/>
</dbReference>
<evidence type="ECO:0000256" key="1">
    <source>
        <dbReference type="ARBA" id="ARBA00004162"/>
    </source>
</evidence>
<keyword evidence="10" id="KW-0067">ATP-binding</keyword>
<keyword evidence="5 11" id="KW-1133">Transmembrane helix</keyword>
<evidence type="ECO:0000256" key="2">
    <source>
        <dbReference type="ARBA" id="ARBA00022692"/>
    </source>
</evidence>
<organism evidence="14 15">
    <name type="scientific">Caenorhabditis nigoni</name>
    <dbReference type="NCBI Taxonomy" id="1611254"/>
    <lineage>
        <taxon>Eukaryota</taxon>
        <taxon>Metazoa</taxon>
        <taxon>Ecdysozoa</taxon>
        <taxon>Nematoda</taxon>
        <taxon>Chromadorea</taxon>
        <taxon>Rhabditida</taxon>
        <taxon>Rhabditina</taxon>
        <taxon>Rhabditomorpha</taxon>
        <taxon>Rhabditoidea</taxon>
        <taxon>Rhabditidae</taxon>
        <taxon>Peloderinae</taxon>
        <taxon>Caenorhabditis</taxon>
    </lineage>
</organism>
<comment type="catalytic activity">
    <reaction evidence="9">
        <text>L-tyrosyl-[protein] + ATP = O-phospho-L-tyrosyl-[protein] + ADP + H(+)</text>
        <dbReference type="Rhea" id="RHEA:10596"/>
        <dbReference type="Rhea" id="RHEA-COMP:10136"/>
        <dbReference type="Rhea" id="RHEA-COMP:20101"/>
        <dbReference type="ChEBI" id="CHEBI:15378"/>
        <dbReference type="ChEBI" id="CHEBI:30616"/>
        <dbReference type="ChEBI" id="CHEBI:46858"/>
        <dbReference type="ChEBI" id="CHEBI:61978"/>
        <dbReference type="ChEBI" id="CHEBI:456216"/>
        <dbReference type="EC" id="2.7.10.1"/>
    </reaction>
</comment>
<dbReference type="STRING" id="1611254.A0A2G5SXW7"/>
<evidence type="ECO:0000256" key="10">
    <source>
        <dbReference type="PROSITE-ProRule" id="PRU10141"/>
    </source>
</evidence>
<dbReference type="GO" id="GO:0010976">
    <property type="term" value="P:positive regulation of neuron projection development"/>
    <property type="evidence" value="ECO:0007669"/>
    <property type="project" value="TreeGrafter"/>
</dbReference>
<dbReference type="PROSITE" id="PS00107">
    <property type="entry name" value="PROTEIN_KINASE_ATP"/>
    <property type="match status" value="1"/>
</dbReference>
<evidence type="ECO:0000256" key="3">
    <source>
        <dbReference type="ARBA" id="ARBA00022729"/>
    </source>
</evidence>
<name>A0A2G5SXW7_9PELO</name>
<evidence type="ECO:0000256" key="12">
    <source>
        <dbReference type="SAM" id="SignalP"/>
    </source>
</evidence>
<comment type="subcellular location">
    <subcellularLocation>
        <location evidence="1">Cell membrane</location>
        <topology evidence="1">Single-pass membrane protein</topology>
    </subcellularLocation>
</comment>
<dbReference type="GO" id="GO:0005524">
    <property type="term" value="F:ATP binding"/>
    <property type="evidence" value="ECO:0007669"/>
    <property type="project" value="UniProtKB-UniRule"/>
</dbReference>
<dbReference type="PANTHER" id="PTHR24416">
    <property type="entry name" value="TYROSINE-PROTEIN KINASE RECEPTOR"/>
    <property type="match status" value="1"/>
</dbReference>
<dbReference type="GO" id="GO:0005886">
    <property type="term" value="C:plasma membrane"/>
    <property type="evidence" value="ECO:0007669"/>
    <property type="project" value="UniProtKB-SubCell"/>
</dbReference>
<evidence type="ECO:0000256" key="4">
    <source>
        <dbReference type="ARBA" id="ARBA00022889"/>
    </source>
</evidence>
<dbReference type="GO" id="GO:0007155">
    <property type="term" value="P:cell adhesion"/>
    <property type="evidence" value="ECO:0007669"/>
    <property type="project" value="UniProtKB-KW"/>
</dbReference>
<dbReference type="PROSITE" id="PS00109">
    <property type="entry name" value="PROTEIN_KINASE_TYR"/>
    <property type="match status" value="1"/>
</dbReference>
<dbReference type="EMBL" id="PDUG01000006">
    <property type="protein sequence ID" value="PIC19773.1"/>
    <property type="molecule type" value="Genomic_DNA"/>
</dbReference>
<feature type="chain" id="PRO_5013673818" description="Protein kinase domain-containing protein" evidence="12">
    <location>
        <begin position="21"/>
        <end position="827"/>
    </location>
</feature>
<dbReference type="SUPFAM" id="SSF52058">
    <property type="entry name" value="L domain-like"/>
    <property type="match status" value="1"/>
</dbReference>
<accession>A0A2G5SXW7</accession>
<keyword evidence="4" id="KW-0130">Cell adhesion</keyword>
<feature type="domain" description="Protein kinase" evidence="13">
    <location>
        <begin position="463"/>
        <end position="757"/>
    </location>
</feature>
<sequence length="827" mass="95066">MVLRILLTLLILTYSPGSLSIPQCSKIGKDTVRCDSLKSFNGSSKTLIISNCEDLSRSDEIVEFGPWHTVTNVTFDCPIDNFPWEFADMFPNIRYIHFTRCNLTTLAWQSVYTETLKYVDLTHCPIECSCQNQWMRTEIFEKLKEPLSLRKCLPDCDTGRISINDSMIVGNGGENVTIRVDLKDQYINRTIEKPYFEWAYAKVRHNYEEVISETRADLVITNLTREDMGLIGVKCWHCVNFLTTKVELRVNLPIKVEFVEKTRGDTDFLVVQGYPIENITLAVTRVQSNYTEMNVMDNEQDEVFFSSMIVRPEKRSIFYQRTYRIFTKDIADGDHLSGDLRFEVCTMGNCDAVEKHVSHLGVINGTLDDYFPTASPYKRPIQILVTFIVIIALIITIILCTHYRMEVRTTIISLRKRMSLAHDLHSRRASHETEETLLRLEERSSLASDYCNMTLMFIDMGKIQIHELVGKGHFGEVYVGSWEQTGPRSVAVKSIRGIDMETEKEVYRLKKTHFKLKEHARVLQNLEHDNIVRLFGMTMDRGNLLLVFEHMNYGDLKTYLQARSPKASSYLQFPPPLVSDELKWIIREIAKGVCYLVSQSIVHRDLAARNCLVSGESDMKAPSHLQRPPFKIKISDFGMSRRLYDDSECYTMEHRGALPIRWLPPEAISSHKFTYASDIWALGVTMWEVMSYGKQPFDGLSNLEVSSFTMAGLLDSGMKPVRPEKCSSEMYRLMTRCWKYDPNERITAEELFLDEIFDKVKNGLPYVPSAENGSMVASYNENVNRYEDESISRDADTESEEDLGRFNVAFPGDPLQSDVDTHLSVFA</sequence>